<feature type="transmembrane region" description="Helical" evidence="2">
    <location>
        <begin position="274"/>
        <end position="297"/>
    </location>
</feature>
<keyword evidence="3" id="KW-0732">Signal</keyword>
<comment type="caution">
    <text evidence="4">The sequence shown here is derived from an EMBL/GenBank/DDBJ whole genome shotgun (WGS) entry which is preliminary data.</text>
</comment>
<dbReference type="AlphaFoldDB" id="A0A9W6Z621"/>
<feature type="chain" id="PRO_5040799651" evidence="3">
    <location>
        <begin position="21"/>
        <end position="307"/>
    </location>
</feature>
<keyword evidence="2" id="KW-0472">Membrane</keyword>
<keyword evidence="5" id="KW-1185">Reference proteome</keyword>
<sequence length="307" mass="33400">MAPIPVLLASFLASTSIISSETESYDDEYITPAETDSFYDEPIFTTCVGEPDFPVSSPVPTTIVDTIVTTTTASVSISTFVATATTTTDADDTVETSVDESKGGIFMNGILRFLFGQKYDLEYHGRWTAGMNQLTGTFDEDDLMIQTTSEHISITSDATVTSKSTSTPSVVETMPSVTATYSSFATDSNSNPESVSNESQENNPIKRDQLNDFQNLDAPTELVPTPSFSETSTSTKPSTETVKEQMPTTSSVVKSPNVSTEHEKTRFGTRNSRLIASVCIALLLCCIGFMIIIYIFYRKMHPNPGYA</sequence>
<organism evidence="4 5">
    <name type="scientific">Ambrosiozyma monospora</name>
    <name type="common">Yeast</name>
    <name type="synonym">Endomycopsis monosporus</name>
    <dbReference type="NCBI Taxonomy" id="43982"/>
    <lineage>
        <taxon>Eukaryota</taxon>
        <taxon>Fungi</taxon>
        <taxon>Dikarya</taxon>
        <taxon>Ascomycota</taxon>
        <taxon>Saccharomycotina</taxon>
        <taxon>Pichiomycetes</taxon>
        <taxon>Pichiales</taxon>
        <taxon>Pichiaceae</taxon>
        <taxon>Ambrosiozyma</taxon>
    </lineage>
</organism>
<gene>
    <name evidence="4" type="ORF">Amon01_000723600</name>
</gene>
<feature type="compositionally biased region" description="Polar residues" evidence="1">
    <location>
        <begin position="246"/>
        <end position="259"/>
    </location>
</feature>
<evidence type="ECO:0000256" key="2">
    <source>
        <dbReference type="SAM" id="Phobius"/>
    </source>
</evidence>
<feature type="signal peptide" evidence="3">
    <location>
        <begin position="1"/>
        <end position="20"/>
    </location>
</feature>
<feature type="region of interest" description="Disordered" evidence="1">
    <location>
        <begin position="218"/>
        <end position="264"/>
    </location>
</feature>
<accession>A0A9W6Z621</accession>
<keyword evidence="2" id="KW-1133">Transmembrane helix</keyword>
<evidence type="ECO:0000313" key="4">
    <source>
        <dbReference type="EMBL" id="GMG51380.1"/>
    </source>
</evidence>
<evidence type="ECO:0000256" key="3">
    <source>
        <dbReference type="SAM" id="SignalP"/>
    </source>
</evidence>
<protein>
    <submittedName>
        <fullName evidence="4">Unnamed protein product</fullName>
    </submittedName>
</protein>
<keyword evidence="2" id="KW-0812">Transmembrane</keyword>
<reference evidence="4" key="1">
    <citation type="submission" date="2023-04" db="EMBL/GenBank/DDBJ databases">
        <title>Ambrosiozyma monospora NBRC 1965.</title>
        <authorList>
            <person name="Ichikawa N."/>
            <person name="Sato H."/>
            <person name="Tonouchi N."/>
        </authorList>
    </citation>
    <scope>NUCLEOTIDE SEQUENCE</scope>
    <source>
        <strain evidence="4">NBRC 1965</strain>
    </source>
</reference>
<evidence type="ECO:0000256" key="1">
    <source>
        <dbReference type="SAM" id="MobiDB-lite"/>
    </source>
</evidence>
<proteinExistence type="predicted"/>
<feature type="compositionally biased region" description="Low complexity" evidence="1">
    <location>
        <begin position="223"/>
        <end position="240"/>
    </location>
</feature>
<evidence type="ECO:0000313" key="5">
    <source>
        <dbReference type="Proteomes" id="UP001165063"/>
    </source>
</evidence>
<dbReference type="EMBL" id="BSXU01005199">
    <property type="protein sequence ID" value="GMG51380.1"/>
    <property type="molecule type" value="Genomic_DNA"/>
</dbReference>
<dbReference type="Proteomes" id="UP001165063">
    <property type="component" value="Unassembled WGS sequence"/>
</dbReference>
<name>A0A9W6Z621_AMBMO</name>
<feature type="compositionally biased region" description="Low complexity" evidence="1">
    <location>
        <begin position="188"/>
        <end position="203"/>
    </location>
</feature>
<feature type="region of interest" description="Disordered" evidence="1">
    <location>
        <begin position="182"/>
        <end position="205"/>
    </location>
</feature>